<accession>A0A3A1R2Q9</accession>
<name>A0A3A1R2Q9_9BACI</name>
<dbReference type="Pfam" id="PF01479">
    <property type="entry name" value="S4"/>
    <property type="match status" value="1"/>
</dbReference>
<dbReference type="Pfam" id="PF17774">
    <property type="entry name" value="YlmH_RBD"/>
    <property type="match status" value="1"/>
</dbReference>
<dbReference type="PANTHER" id="PTHR13633">
    <property type="entry name" value="MITOCHONDRIAL TRANSCRIPTION RESCUE FACTOR 1"/>
    <property type="match status" value="1"/>
</dbReference>
<keyword evidence="4" id="KW-1185">Reference proteome</keyword>
<evidence type="ECO:0000313" key="3">
    <source>
        <dbReference type="EMBL" id="RIW36337.1"/>
    </source>
</evidence>
<dbReference type="OrthoDB" id="9812787at2"/>
<dbReference type="Gene3D" id="3.30.70.330">
    <property type="match status" value="1"/>
</dbReference>
<dbReference type="Pfam" id="PF21278">
    <property type="entry name" value="YlmH_1st"/>
    <property type="match status" value="1"/>
</dbReference>
<dbReference type="InterPro" id="IPR048443">
    <property type="entry name" value="RqcP2_N"/>
</dbReference>
<dbReference type="EMBL" id="QXIR01000005">
    <property type="protein sequence ID" value="RIW36337.1"/>
    <property type="molecule type" value="Genomic_DNA"/>
</dbReference>
<dbReference type="InterPro" id="IPR012677">
    <property type="entry name" value="Nucleotide-bd_a/b_plait_sf"/>
</dbReference>
<reference evidence="3 4" key="1">
    <citation type="submission" date="2018-09" db="EMBL/GenBank/DDBJ databases">
        <title>Bacillus saliacetes sp. nov., isolated from Thai shrimp paste (Ka-pi).</title>
        <authorList>
            <person name="Daroonpunt R."/>
            <person name="Tanasupawat S."/>
            <person name="Yiamsombut S."/>
        </authorList>
    </citation>
    <scope>NUCLEOTIDE SEQUENCE [LARGE SCALE GENOMIC DNA]</scope>
    <source>
        <strain evidence="3 4">SKP7-4</strain>
    </source>
</reference>
<dbReference type="SUPFAM" id="SSF55174">
    <property type="entry name" value="Alpha-L RNA-binding motif"/>
    <property type="match status" value="1"/>
</dbReference>
<dbReference type="SMART" id="SM00363">
    <property type="entry name" value="S4"/>
    <property type="match status" value="1"/>
</dbReference>
<dbReference type="Gene3D" id="3.30.1370.160">
    <property type="match status" value="1"/>
</dbReference>
<sequence>MTSIYQHFRKDEKEFIDSVLEWREFVENSYSPKVTGFLDPRQQYILSAIMGKNADIKLSFYPDSDDLERKRCILYPDYYEPSQSDFAVTLFEINYPKKFVTLEHRQILGSLMSIGLKREKFGDILINGDKVQLLTASEIADFVEMNFSEVGRTKVTMEKQPLEYLITSSEEWQDIAATASSLRLDVVLSALYNISRQKVQTLIAGGVVKVNWRVVENPSFEVGEGDVFSMRGHGRSKLISIEGRTKKDKFRITAGVLK</sequence>
<dbReference type="Gene3D" id="3.10.290.10">
    <property type="entry name" value="RNA-binding S4 domain"/>
    <property type="match status" value="1"/>
</dbReference>
<keyword evidence="1" id="KW-0694">RNA-binding</keyword>
<evidence type="ECO:0000256" key="1">
    <source>
        <dbReference type="PROSITE-ProRule" id="PRU00182"/>
    </source>
</evidence>
<dbReference type="PROSITE" id="PS50889">
    <property type="entry name" value="S4"/>
    <property type="match status" value="1"/>
</dbReference>
<organism evidence="3 4">
    <name type="scientific">Bacillus salacetis</name>
    <dbReference type="NCBI Taxonomy" id="2315464"/>
    <lineage>
        <taxon>Bacteria</taxon>
        <taxon>Bacillati</taxon>
        <taxon>Bacillota</taxon>
        <taxon>Bacilli</taxon>
        <taxon>Bacillales</taxon>
        <taxon>Bacillaceae</taxon>
        <taxon>Bacillus</taxon>
    </lineage>
</organism>
<dbReference type="CDD" id="cd00165">
    <property type="entry name" value="S4"/>
    <property type="match status" value="1"/>
</dbReference>
<evidence type="ECO:0000259" key="2">
    <source>
        <dbReference type="SMART" id="SM00363"/>
    </source>
</evidence>
<dbReference type="InterPro" id="IPR040591">
    <property type="entry name" value="RqcP2_RBD"/>
</dbReference>
<feature type="domain" description="RNA-binding S4" evidence="2">
    <location>
        <begin position="182"/>
        <end position="239"/>
    </location>
</feature>
<proteinExistence type="predicted"/>
<dbReference type="RefSeq" id="WP_119545892.1">
    <property type="nucleotide sequence ID" value="NZ_QXIR01000005.1"/>
</dbReference>
<dbReference type="Proteomes" id="UP000265801">
    <property type="component" value="Unassembled WGS sequence"/>
</dbReference>
<dbReference type="InterPro" id="IPR036986">
    <property type="entry name" value="S4_RNA-bd_sf"/>
</dbReference>
<evidence type="ECO:0000313" key="4">
    <source>
        <dbReference type="Proteomes" id="UP000265801"/>
    </source>
</evidence>
<dbReference type="InterPro" id="IPR002942">
    <property type="entry name" value="S4_RNA-bd"/>
</dbReference>
<dbReference type="PANTHER" id="PTHR13633:SF3">
    <property type="entry name" value="MITOCHONDRIAL TRANSCRIPTION RESCUE FACTOR 1"/>
    <property type="match status" value="1"/>
</dbReference>
<comment type="caution">
    <text evidence="3">The sequence shown here is derived from an EMBL/GenBank/DDBJ whole genome shotgun (WGS) entry which is preliminary data.</text>
</comment>
<gene>
    <name evidence="3" type="ORF">D3H55_05355</name>
</gene>
<dbReference type="GO" id="GO:0003723">
    <property type="term" value="F:RNA binding"/>
    <property type="evidence" value="ECO:0007669"/>
    <property type="project" value="UniProtKB-KW"/>
</dbReference>
<protein>
    <submittedName>
        <fullName evidence="3">RNA-binding protein</fullName>
    </submittedName>
</protein>
<dbReference type="AlphaFoldDB" id="A0A3A1R2Q9"/>